<evidence type="ECO:0000256" key="1">
    <source>
        <dbReference type="SAM" id="MobiDB-lite"/>
    </source>
</evidence>
<name>A0ABP7A536_9ACTN</name>
<reference evidence="4" key="1">
    <citation type="journal article" date="2019" name="Int. J. Syst. Evol. Microbiol.">
        <title>The Global Catalogue of Microorganisms (GCM) 10K type strain sequencing project: providing services to taxonomists for standard genome sequencing and annotation.</title>
        <authorList>
            <consortium name="The Broad Institute Genomics Platform"/>
            <consortium name="The Broad Institute Genome Sequencing Center for Infectious Disease"/>
            <person name="Wu L."/>
            <person name="Ma J."/>
        </authorList>
    </citation>
    <scope>NUCLEOTIDE SEQUENCE [LARGE SCALE GENOMIC DNA]</scope>
    <source>
        <strain evidence="4">JCM 16929</strain>
    </source>
</reference>
<evidence type="ECO:0000256" key="2">
    <source>
        <dbReference type="SAM" id="Phobius"/>
    </source>
</evidence>
<evidence type="ECO:0000313" key="4">
    <source>
        <dbReference type="Proteomes" id="UP001501490"/>
    </source>
</evidence>
<keyword evidence="2" id="KW-0812">Transmembrane</keyword>
<feature type="region of interest" description="Disordered" evidence="1">
    <location>
        <begin position="131"/>
        <end position="161"/>
    </location>
</feature>
<dbReference type="EMBL" id="BAABAB010000021">
    <property type="protein sequence ID" value="GAA3625112.1"/>
    <property type="molecule type" value="Genomic_DNA"/>
</dbReference>
<feature type="region of interest" description="Disordered" evidence="1">
    <location>
        <begin position="1"/>
        <end position="53"/>
    </location>
</feature>
<feature type="transmembrane region" description="Helical" evidence="2">
    <location>
        <begin position="58"/>
        <end position="81"/>
    </location>
</feature>
<keyword evidence="2" id="KW-1133">Transmembrane helix</keyword>
<evidence type="ECO:0008006" key="5">
    <source>
        <dbReference type="Google" id="ProtNLM"/>
    </source>
</evidence>
<proteinExistence type="predicted"/>
<dbReference type="Proteomes" id="UP001501490">
    <property type="component" value="Unassembled WGS sequence"/>
</dbReference>
<comment type="caution">
    <text evidence="3">The sequence shown here is derived from an EMBL/GenBank/DDBJ whole genome shotgun (WGS) entry which is preliminary data.</text>
</comment>
<keyword evidence="4" id="KW-1185">Reference proteome</keyword>
<organism evidence="3 4">
    <name type="scientific">Microlunatus ginsengisoli</name>
    <dbReference type="NCBI Taxonomy" id="363863"/>
    <lineage>
        <taxon>Bacteria</taxon>
        <taxon>Bacillati</taxon>
        <taxon>Actinomycetota</taxon>
        <taxon>Actinomycetes</taxon>
        <taxon>Propionibacteriales</taxon>
        <taxon>Propionibacteriaceae</taxon>
        <taxon>Microlunatus</taxon>
    </lineage>
</organism>
<accession>A0ABP7A536</accession>
<evidence type="ECO:0000313" key="3">
    <source>
        <dbReference type="EMBL" id="GAA3625112.1"/>
    </source>
</evidence>
<feature type="compositionally biased region" description="Gly residues" evidence="1">
    <location>
        <begin position="32"/>
        <end position="53"/>
    </location>
</feature>
<sequence>MFRYWDGRSWSASTTSNPYVGPPATAPASGPPAGGAQGGGRSGGGPSGSGGPGRRSPVGWILAGVGALVVGALVVTGVLLLRNLDAAPPDQDPEMNPSNSAAIQCPATPSQTPTPIPDTGSDRVVSGHLSYPRLAPPFSTPEPDSRTPFGRDVRSQVAPVEKSADGTSSWVAGVLIARLLAGDGFYGPQQGAAVVAQCIVGKFYGDNPVDRKDLRNQATTIDGHPGWIIEMHLTFDIPGIQAKGETATIVVVDTGSADGEAGLFYSSIPDNAPQFSEPAKQALAALRVS</sequence>
<feature type="compositionally biased region" description="Basic and acidic residues" evidence="1">
    <location>
        <begin position="143"/>
        <end position="154"/>
    </location>
</feature>
<feature type="region of interest" description="Disordered" evidence="1">
    <location>
        <begin position="89"/>
        <end position="116"/>
    </location>
</feature>
<keyword evidence="2" id="KW-0472">Membrane</keyword>
<feature type="compositionally biased region" description="Polar residues" evidence="1">
    <location>
        <begin position="96"/>
        <end position="113"/>
    </location>
</feature>
<gene>
    <name evidence="3" type="ORF">GCM10022236_29290</name>
</gene>
<protein>
    <recommendedName>
        <fullName evidence="5">DUF2510 domain-containing protein</fullName>
    </recommendedName>
</protein>